<gene>
    <name evidence="1" type="ORF">R3W88_004913</name>
</gene>
<accession>A0AAV9KCT1</accession>
<dbReference type="EMBL" id="JAWPEI010000011">
    <property type="protein sequence ID" value="KAK4710400.1"/>
    <property type="molecule type" value="Genomic_DNA"/>
</dbReference>
<name>A0AAV9KCT1_9SOLN</name>
<comment type="caution">
    <text evidence="1">The sequence shown here is derived from an EMBL/GenBank/DDBJ whole genome shotgun (WGS) entry which is preliminary data.</text>
</comment>
<dbReference type="PANTHER" id="PTHR48475">
    <property type="entry name" value="RIBONUCLEASE H"/>
    <property type="match status" value="1"/>
</dbReference>
<dbReference type="AlphaFoldDB" id="A0AAV9KCT1"/>
<evidence type="ECO:0000313" key="2">
    <source>
        <dbReference type="Proteomes" id="UP001311915"/>
    </source>
</evidence>
<protein>
    <submittedName>
        <fullName evidence="1">Uncharacterized protein</fullName>
    </submittedName>
</protein>
<proteinExistence type="predicted"/>
<keyword evidence="2" id="KW-1185">Reference proteome</keyword>
<reference evidence="1 2" key="1">
    <citation type="submission" date="2023-10" db="EMBL/GenBank/DDBJ databases">
        <title>Genome-Wide Identification Analysis in wild type Solanum Pinnatisectum Reveals Some Genes Defensing Phytophthora Infestans.</title>
        <authorList>
            <person name="Sun C."/>
        </authorList>
    </citation>
    <scope>NUCLEOTIDE SEQUENCE [LARGE SCALE GENOMIC DNA]</scope>
    <source>
        <strain evidence="1">LQN</strain>
        <tissue evidence="1">Leaf</tissue>
    </source>
</reference>
<dbReference type="Proteomes" id="UP001311915">
    <property type="component" value="Unassembled WGS sequence"/>
</dbReference>
<sequence length="163" mass="18646">MPTGKLAKWQILLSEFDIVYVTQKAVKAQALADHMAENPVDDDYRPLKTYFPDEEVAFVGEDISEEYDDGRRINAICHGQLYQNRMARAFNKKVRPRHFSPGQLVLKRIFPNQDEAKGKFSPNWQGPYIVSQVLTGGALILAEMDGEVWPKPINSDAVKRYYI</sequence>
<evidence type="ECO:0000313" key="1">
    <source>
        <dbReference type="EMBL" id="KAK4710400.1"/>
    </source>
</evidence>
<dbReference type="PANTHER" id="PTHR48475:SF1">
    <property type="entry name" value="RNASE H TYPE-1 DOMAIN-CONTAINING PROTEIN"/>
    <property type="match status" value="1"/>
</dbReference>
<organism evidence="1 2">
    <name type="scientific">Solanum pinnatisectum</name>
    <name type="common">tansyleaf nightshade</name>
    <dbReference type="NCBI Taxonomy" id="50273"/>
    <lineage>
        <taxon>Eukaryota</taxon>
        <taxon>Viridiplantae</taxon>
        <taxon>Streptophyta</taxon>
        <taxon>Embryophyta</taxon>
        <taxon>Tracheophyta</taxon>
        <taxon>Spermatophyta</taxon>
        <taxon>Magnoliopsida</taxon>
        <taxon>eudicotyledons</taxon>
        <taxon>Gunneridae</taxon>
        <taxon>Pentapetalae</taxon>
        <taxon>asterids</taxon>
        <taxon>lamiids</taxon>
        <taxon>Solanales</taxon>
        <taxon>Solanaceae</taxon>
        <taxon>Solanoideae</taxon>
        <taxon>Solaneae</taxon>
        <taxon>Solanum</taxon>
    </lineage>
</organism>